<organism evidence="1 2">
    <name type="scientific">Panagrolaimus sp. PS1159</name>
    <dbReference type="NCBI Taxonomy" id="55785"/>
    <lineage>
        <taxon>Eukaryota</taxon>
        <taxon>Metazoa</taxon>
        <taxon>Ecdysozoa</taxon>
        <taxon>Nematoda</taxon>
        <taxon>Chromadorea</taxon>
        <taxon>Rhabditida</taxon>
        <taxon>Tylenchina</taxon>
        <taxon>Panagrolaimomorpha</taxon>
        <taxon>Panagrolaimoidea</taxon>
        <taxon>Panagrolaimidae</taxon>
        <taxon>Panagrolaimus</taxon>
    </lineage>
</organism>
<reference evidence="2" key="1">
    <citation type="submission" date="2022-11" db="UniProtKB">
        <authorList>
            <consortium name="WormBaseParasite"/>
        </authorList>
    </citation>
    <scope>IDENTIFICATION</scope>
</reference>
<accession>A0AC35FXW9</accession>
<protein>
    <submittedName>
        <fullName evidence="2">Uncharacterized protein</fullName>
    </submittedName>
</protein>
<name>A0AC35FXW9_9BILA</name>
<sequence length="277" mass="32298">MATRRQKQLERKYSSFRRYVATEDVNYAAHSSRSSYRSESVTSRDNARGRSSSTEISTGSETRSLPVYIAIQDYNPEPNDLEAIALEQGQIVEVLDNKNAASWLVRTKARPPSSGWVPGSYFETPTEYYKQRRRTRELASDNLKMSDEQEAIMKRDQVYHDLLRTEEDFVTDLSSILDNYVRAFDDPGIPEAIRQHKNELALNLRELYNFHANVMLKGLQYYSDDPGKVGHTFIRLERDFDHHVDFYREYPRILKLIEGNQEIKDYLQVCILLILIV</sequence>
<dbReference type="Proteomes" id="UP000887580">
    <property type="component" value="Unplaced"/>
</dbReference>
<evidence type="ECO:0000313" key="1">
    <source>
        <dbReference type="Proteomes" id="UP000887580"/>
    </source>
</evidence>
<evidence type="ECO:0000313" key="2">
    <source>
        <dbReference type="WBParaSite" id="PS1159_v2.g22026.t1"/>
    </source>
</evidence>
<proteinExistence type="predicted"/>
<dbReference type="WBParaSite" id="PS1159_v2.g22026.t1">
    <property type="protein sequence ID" value="PS1159_v2.g22026.t1"/>
    <property type="gene ID" value="PS1159_v2.g22026"/>
</dbReference>